<comment type="caution">
    <text evidence="1">The sequence shown here is derived from an EMBL/GenBank/DDBJ whole genome shotgun (WGS) entry which is preliminary data.</text>
</comment>
<proteinExistence type="predicted"/>
<dbReference type="Proteomes" id="UP001265259">
    <property type="component" value="Unassembled WGS sequence"/>
</dbReference>
<dbReference type="Pfam" id="PF12224">
    <property type="entry name" value="Amidoligase_2"/>
    <property type="match status" value="1"/>
</dbReference>
<gene>
    <name evidence="1" type="ORF">RM543_07505</name>
</gene>
<evidence type="ECO:0000313" key="1">
    <source>
        <dbReference type="EMBL" id="MDT0682525.1"/>
    </source>
</evidence>
<reference evidence="1 2" key="1">
    <citation type="submission" date="2023-09" db="EMBL/GenBank/DDBJ databases">
        <authorList>
            <person name="Rey-Velasco X."/>
        </authorList>
    </citation>
    <scope>NUCLEOTIDE SEQUENCE [LARGE SCALE GENOMIC DNA]</scope>
    <source>
        <strain evidence="1 2">F158</strain>
    </source>
</reference>
<dbReference type="RefSeq" id="WP_311690271.1">
    <property type="nucleotide sequence ID" value="NZ_JAVRHL010000002.1"/>
</dbReference>
<evidence type="ECO:0000313" key="2">
    <source>
        <dbReference type="Proteomes" id="UP001265259"/>
    </source>
</evidence>
<keyword evidence="2" id="KW-1185">Reference proteome</keyword>
<dbReference type="InterPro" id="IPR022025">
    <property type="entry name" value="Amidoligase_2"/>
</dbReference>
<dbReference type="EMBL" id="JAVRHL010000002">
    <property type="protein sequence ID" value="MDT0682525.1"/>
    <property type="molecule type" value="Genomic_DNA"/>
</dbReference>
<accession>A0ABU3DFN9</accession>
<organism evidence="1 2">
    <name type="scientific">Tropicimonas omnivorans</name>
    <dbReference type="NCBI Taxonomy" id="3075590"/>
    <lineage>
        <taxon>Bacteria</taxon>
        <taxon>Pseudomonadati</taxon>
        <taxon>Pseudomonadota</taxon>
        <taxon>Alphaproteobacteria</taxon>
        <taxon>Rhodobacterales</taxon>
        <taxon>Roseobacteraceae</taxon>
        <taxon>Tropicimonas</taxon>
    </lineage>
</organism>
<sequence>MGDPDPRTDYLPLPYPMTDRGTVRKVGVEIELSGLNEVRVARILRDICGGTIDRTGAYELRLRDSTLGTIKVYLDTAYRDRVTSEIADVGMSMARAVVPVELVFPPLPASSLATLDDIREALRRAGASGSRNGLFLGFGVHFNPEWRAPELAAILPVLRAFAFLEDYLRDTDQIDPARRVLPFVDPYPRRLVDALAADPPGSIEALIDLYLSLTPTRNRALDMLPAFKELMPEKVRGGMGGGISARPTFHYRLPDCRIDEEGWTLAYEWNRWVLVENVASHPTLLGTLAEDWKAHRASWITSRFDWPRMVAKRLAAAGLVEERA</sequence>
<protein>
    <submittedName>
        <fullName evidence="1">Amidoligase family protein</fullName>
    </submittedName>
</protein>
<name>A0ABU3DFN9_9RHOB</name>